<evidence type="ECO:0000313" key="2">
    <source>
        <dbReference type="EMBL" id="MCD9559177.1"/>
    </source>
</evidence>
<sequence>MLRYLAVGNCAATVNSPGEYTMLTHLLQKLNPKSPTTVLLRRKTTSAEYVASRNRDPTFEKLMDKYKNLFKVIEIQDLILGTTTNAAAPPAVSVDFLNRLSQRLHLNRGATHFLRKYPHIFHIFHHPTKLQPYCTLTETALKITQQEATAINATLPLVDNRLVRLLSMSVTKTLPLRAIFKVFRELGLPDDFENSVILKKSNLFALVDSGNEPNTHLLKLVGDIPKGELVAAVDNWRVLECCKEDCGVDRNEILYSFKHSYPPGMKLRRSFKAKVKQWQQLKYVGPYKAVEIGEKRKNKIGMMEMEKRAVGIVHEFLSLTVEKMVEVEKISHFRKWFGIDLNVRDLFLDHPGIFYLSTKGYRHTVFLREAYERGCLIEPNPVYEARRKLLDLVILGRRGLSRGHSEPTGSDKSRGLNKFLAIENRGRCVTSH</sequence>
<comment type="caution">
    <text evidence="2">The sequence shown here is derived from an EMBL/GenBank/DDBJ whole genome shotgun (WGS) entry which is preliminary data.</text>
</comment>
<proteinExistence type="predicted"/>
<name>A0ABS8UJV7_DATST</name>
<accession>A0ABS8UJV7</accession>
<reference evidence="2 3" key="1">
    <citation type="journal article" date="2021" name="BMC Genomics">
        <title>Datura genome reveals duplications of psychoactive alkaloid biosynthetic genes and high mutation rate following tissue culture.</title>
        <authorList>
            <person name="Rajewski A."/>
            <person name="Carter-House D."/>
            <person name="Stajich J."/>
            <person name="Litt A."/>
        </authorList>
    </citation>
    <scope>NUCLEOTIDE SEQUENCE [LARGE SCALE GENOMIC DNA]</scope>
    <source>
        <strain evidence="2">AR-01</strain>
    </source>
</reference>
<protein>
    <recommendedName>
        <fullName evidence="1">PORR domain-containing protein</fullName>
    </recommendedName>
</protein>
<evidence type="ECO:0000313" key="3">
    <source>
        <dbReference type="Proteomes" id="UP000823775"/>
    </source>
</evidence>
<keyword evidence="3" id="KW-1185">Reference proteome</keyword>
<dbReference type="InterPro" id="IPR021099">
    <property type="entry name" value="PORR_domain"/>
</dbReference>
<gene>
    <name evidence="2" type="ORF">HAX54_017000</name>
</gene>
<dbReference type="PANTHER" id="PTHR31476:SF15">
    <property type="entry name" value="ASSOCIATED SALT-INDUCIBLE PROTEIN, PUTATIVE-RELATED"/>
    <property type="match status" value="1"/>
</dbReference>
<organism evidence="2 3">
    <name type="scientific">Datura stramonium</name>
    <name type="common">Jimsonweed</name>
    <name type="synonym">Common thornapple</name>
    <dbReference type="NCBI Taxonomy" id="4076"/>
    <lineage>
        <taxon>Eukaryota</taxon>
        <taxon>Viridiplantae</taxon>
        <taxon>Streptophyta</taxon>
        <taxon>Embryophyta</taxon>
        <taxon>Tracheophyta</taxon>
        <taxon>Spermatophyta</taxon>
        <taxon>Magnoliopsida</taxon>
        <taxon>eudicotyledons</taxon>
        <taxon>Gunneridae</taxon>
        <taxon>Pentapetalae</taxon>
        <taxon>asterids</taxon>
        <taxon>lamiids</taxon>
        <taxon>Solanales</taxon>
        <taxon>Solanaceae</taxon>
        <taxon>Solanoideae</taxon>
        <taxon>Datureae</taxon>
        <taxon>Datura</taxon>
    </lineage>
</organism>
<dbReference type="PANTHER" id="PTHR31476">
    <property type="entry name" value="PROTEIN WHAT'S THIS FACTOR 1 HOMOLOG, CHLOROPLASTIC"/>
    <property type="match status" value="1"/>
</dbReference>
<dbReference type="InterPro" id="IPR045040">
    <property type="entry name" value="PORR_fam"/>
</dbReference>
<dbReference type="EMBL" id="JACEIK010002108">
    <property type="protein sequence ID" value="MCD9559177.1"/>
    <property type="molecule type" value="Genomic_DNA"/>
</dbReference>
<feature type="domain" description="PORR" evidence="1">
    <location>
        <begin position="55"/>
        <end position="397"/>
    </location>
</feature>
<dbReference type="Pfam" id="PF11955">
    <property type="entry name" value="PORR"/>
    <property type="match status" value="1"/>
</dbReference>
<dbReference type="Proteomes" id="UP000823775">
    <property type="component" value="Unassembled WGS sequence"/>
</dbReference>
<evidence type="ECO:0000259" key="1">
    <source>
        <dbReference type="Pfam" id="PF11955"/>
    </source>
</evidence>